<feature type="domain" description="HTH tetR-type" evidence="7">
    <location>
        <begin position="4"/>
        <end position="64"/>
    </location>
</feature>
<dbReference type="Pfam" id="PF00440">
    <property type="entry name" value="TetR_N"/>
    <property type="match status" value="1"/>
</dbReference>
<dbReference type="AlphaFoldDB" id="A0A1Y2T3N1"/>
<evidence type="ECO:0000256" key="6">
    <source>
        <dbReference type="SAM" id="MobiDB-lite"/>
    </source>
</evidence>
<dbReference type="Gene3D" id="1.10.10.60">
    <property type="entry name" value="Homeodomain-like"/>
    <property type="match status" value="1"/>
</dbReference>
<keyword evidence="3 5" id="KW-0238">DNA-binding</keyword>
<dbReference type="InterPro" id="IPR001647">
    <property type="entry name" value="HTH_TetR"/>
</dbReference>
<dbReference type="InterPro" id="IPR050109">
    <property type="entry name" value="HTH-type_TetR-like_transc_reg"/>
</dbReference>
<dbReference type="InterPro" id="IPR036271">
    <property type="entry name" value="Tet_transcr_reg_TetR-rel_C_sf"/>
</dbReference>
<evidence type="ECO:0000313" key="8">
    <source>
        <dbReference type="EMBL" id="OTA41082.1"/>
    </source>
</evidence>
<name>A0A1Y2T3N1_SYMTR</name>
<dbReference type="SUPFAM" id="SSF48498">
    <property type="entry name" value="Tetracyclin repressor-like, C-terminal domain"/>
    <property type="match status" value="1"/>
</dbReference>
<comment type="caution">
    <text evidence="8">The sequence shown here is derived from an EMBL/GenBank/DDBJ whole genome shotgun (WGS) entry which is preliminary data.</text>
</comment>
<dbReference type="InterPro" id="IPR041490">
    <property type="entry name" value="KstR2_TetR_C"/>
</dbReference>
<dbReference type="GO" id="GO:0000976">
    <property type="term" value="F:transcription cis-regulatory region binding"/>
    <property type="evidence" value="ECO:0007669"/>
    <property type="project" value="TreeGrafter"/>
</dbReference>
<protein>
    <submittedName>
        <fullName evidence="8">TetR family transcriptional regulator</fullName>
    </submittedName>
</protein>
<evidence type="ECO:0000256" key="4">
    <source>
        <dbReference type="ARBA" id="ARBA00023163"/>
    </source>
</evidence>
<evidence type="ECO:0000256" key="2">
    <source>
        <dbReference type="ARBA" id="ARBA00023015"/>
    </source>
</evidence>
<dbReference type="PROSITE" id="PS50977">
    <property type="entry name" value="HTH_TETR_2"/>
    <property type="match status" value="1"/>
</dbReference>
<reference evidence="9" key="1">
    <citation type="submission" date="2016-04" db="EMBL/GenBank/DDBJ databases">
        <authorList>
            <person name="Antunes L.P."/>
            <person name="Martins L.F."/>
            <person name="Pereira R.V."/>
            <person name="Thomas A.M."/>
            <person name="Barbosa D."/>
            <person name="Nascimento L."/>
            <person name="Silva G.M."/>
            <person name="Condomitti G.W."/>
            <person name="Digiampietri L.A."/>
            <person name="Lombardi K.C."/>
            <person name="Ramos P.L."/>
            <person name="Quaggio R.B."/>
            <person name="Oliveira J.C."/>
            <person name="Pascon R.C."/>
            <person name="Cruz J.B."/>
            <person name="Silva A.M."/>
            <person name="Setubal J.C."/>
        </authorList>
    </citation>
    <scope>NUCLEOTIDE SEQUENCE [LARGE SCALE GENOMIC DNA]</scope>
</reference>
<keyword evidence="2" id="KW-0805">Transcription regulation</keyword>
<accession>A0A1Y2T3N1</accession>
<keyword evidence="4" id="KW-0804">Transcription</keyword>
<organism evidence="8 9">
    <name type="scientific">Symbiobacterium thermophilum</name>
    <dbReference type="NCBI Taxonomy" id="2734"/>
    <lineage>
        <taxon>Bacteria</taxon>
        <taxon>Bacillati</taxon>
        <taxon>Bacillota</taxon>
        <taxon>Clostridia</taxon>
        <taxon>Eubacteriales</taxon>
        <taxon>Symbiobacteriaceae</taxon>
        <taxon>Symbiobacterium</taxon>
    </lineage>
</organism>
<proteinExistence type="predicted"/>
<evidence type="ECO:0000256" key="3">
    <source>
        <dbReference type="ARBA" id="ARBA00023125"/>
    </source>
</evidence>
<feature type="DNA-binding region" description="H-T-H motif" evidence="5">
    <location>
        <begin position="27"/>
        <end position="46"/>
    </location>
</feature>
<dbReference type="PANTHER" id="PTHR30055:SF175">
    <property type="entry name" value="HTH-TYPE TRANSCRIPTIONAL REPRESSOR KSTR2"/>
    <property type="match status" value="1"/>
</dbReference>
<dbReference type="Pfam" id="PF17932">
    <property type="entry name" value="TetR_C_24"/>
    <property type="match status" value="1"/>
</dbReference>
<dbReference type="InterPro" id="IPR009057">
    <property type="entry name" value="Homeodomain-like_sf"/>
</dbReference>
<dbReference type="SUPFAM" id="SSF46689">
    <property type="entry name" value="Homeodomain-like"/>
    <property type="match status" value="1"/>
</dbReference>
<feature type="region of interest" description="Disordered" evidence="6">
    <location>
        <begin position="195"/>
        <end position="223"/>
    </location>
</feature>
<gene>
    <name evidence="8" type="ORF">A6D92_10160</name>
</gene>
<dbReference type="Gene3D" id="1.10.357.10">
    <property type="entry name" value="Tetracycline Repressor, domain 2"/>
    <property type="match status" value="1"/>
</dbReference>
<evidence type="ECO:0000256" key="1">
    <source>
        <dbReference type="ARBA" id="ARBA00022491"/>
    </source>
</evidence>
<dbReference type="Proteomes" id="UP000194267">
    <property type="component" value="Unassembled WGS sequence"/>
</dbReference>
<dbReference type="PANTHER" id="PTHR30055">
    <property type="entry name" value="HTH-TYPE TRANSCRIPTIONAL REGULATOR RUTR"/>
    <property type="match status" value="1"/>
</dbReference>
<keyword evidence="1" id="KW-0678">Repressor</keyword>
<sequence>MGRNRRREAMLQAAIGLFSDKGYHATTVREIAQAVGILPGSLYAHMASKEDLLYEAVVQASERFREAVAPIAESPGHAGERLRQAMAAHIRVVAESPAAATVFLHEWRALSPQRRAMAVAHRRAYEELLARIIREGVESGVFRPVDEKFVRLLVLSAVNWTYQWYRADGPLSPEQVADQFYAIIAGGLLRNAADPGSAALPASADGEPAQQGPSRVAAGGESG</sequence>
<evidence type="ECO:0000259" key="7">
    <source>
        <dbReference type="PROSITE" id="PS50977"/>
    </source>
</evidence>
<dbReference type="PRINTS" id="PR00455">
    <property type="entry name" value="HTHTETR"/>
</dbReference>
<dbReference type="GO" id="GO:0003700">
    <property type="term" value="F:DNA-binding transcription factor activity"/>
    <property type="evidence" value="ECO:0007669"/>
    <property type="project" value="TreeGrafter"/>
</dbReference>
<evidence type="ECO:0000313" key="9">
    <source>
        <dbReference type="Proteomes" id="UP000194267"/>
    </source>
</evidence>
<dbReference type="EMBL" id="LWLV01000819">
    <property type="protein sequence ID" value="OTA41082.1"/>
    <property type="molecule type" value="Genomic_DNA"/>
</dbReference>
<evidence type="ECO:0000256" key="5">
    <source>
        <dbReference type="PROSITE-ProRule" id="PRU00335"/>
    </source>
</evidence>